<reference evidence="2 3" key="1">
    <citation type="submission" date="2018-09" db="EMBL/GenBank/DDBJ databases">
        <title>Metagenome Assembled Genomes from an Advanced Water Purification Facility.</title>
        <authorList>
            <person name="Stamps B.W."/>
            <person name="Spear J.R."/>
        </authorList>
    </citation>
    <scope>NUCLEOTIDE SEQUENCE [LARGE SCALE GENOMIC DNA]</scope>
    <source>
        <strain evidence="2">Bin_63_2</strain>
    </source>
</reference>
<protein>
    <submittedName>
        <fullName evidence="2">Uncharacterized protein</fullName>
    </submittedName>
</protein>
<accession>A0A5C7J8I0</accession>
<evidence type="ECO:0000313" key="2">
    <source>
        <dbReference type="EMBL" id="TXG76856.1"/>
    </source>
</evidence>
<feature type="transmembrane region" description="Helical" evidence="1">
    <location>
        <begin position="21"/>
        <end position="39"/>
    </location>
</feature>
<proteinExistence type="predicted"/>
<evidence type="ECO:0000256" key="1">
    <source>
        <dbReference type="SAM" id="Phobius"/>
    </source>
</evidence>
<dbReference type="Proteomes" id="UP000321026">
    <property type="component" value="Unassembled WGS sequence"/>
</dbReference>
<keyword evidence="1" id="KW-0472">Membrane</keyword>
<sequence>MKNMEQMLNLLPKNFREFVKYFVYAIVLIALVALGLLYTDLRIVHEKFLLSKDNEIKNTNHNCLVQYEILVNERDYLRLKNKDYEEKNNLITTALSDLIKSREKLNQLNQLNQTRQ</sequence>
<name>A0A5C7J8I0_9BACT</name>
<comment type="caution">
    <text evidence="2">The sequence shown here is derived from an EMBL/GenBank/DDBJ whole genome shotgun (WGS) entry which is preliminary data.</text>
</comment>
<keyword evidence="1" id="KW-0812">Transmembrane</keyword>
<dbReference type="EMBL" id="SSDS01000062">
    <property type="protein sequence ID" value="TXG76856.1"/>
    <property type="molecule type" value="Genomic_DNA"/>
</dbReference>
<evidence type="ECO:0000313" key="3">
    <source>
        <dbReference type="Proteomes" id="UP000321026"/>
    </source>
</evidence>
<keyword evidence="1" id="KW-1133">Transmembrane helix</keyword>
<dbReference type="AlphaFoldDB" id="A0A5C7J8I0"/>
<organism evidence="2 3">
    <name type="scientific">Candidatus Dojkabacteria bacterium</name>
    <dbReference type="NCBI Taxonomy" id="2099670"/>
    <lineage>
        <taxon>Bacteria</taxon>
        <taxon>Candidatus Dojkabacteria</taxon>
    </lineage>
</organism>
<gene>
    <name evidence="2" type="ORF">E6Q11_04000</name>
</gene>